<dbReference type="EMBL" id="JAAZSQ010000004">
    <property type="protein sequence ID" value="NKX54293.1"/>
    <property type="molecule type" value="Genomic_DNA"/>
</dbReference>
<keyword evidence="3" id="KW-1185">Reference proteome</keyword>
<dbReference type="InterPro" id="IPR037480">
    <property type="entry name" value="YihR-like"/>
</dbReference>
<dbReference type="GO" id="GO:0004034">
    <property type="term" value="F:aldose 1-epimerase activity"/>
    <property type="evidence" value="ECO:0007669"/>
    <property type="project" value="TreeGrafter"/>
</dbReference>
<dbReference type="AlphaFoldDB" id="A0A7X6K631"/>
<dbReference type="RefSeq" id="WP_168485628.1">
    <property type="nucleotide sequence ID" value="NZ_JAAZSQ010000004.1"/>
</dbReference>
<dbReference type="InterPro" id="IPR011013">
    <property type="entry name" value="Gal_mutarotase_sf_dom"/>
</dbReference>
<gene>
    <name evidence="2" type="ORF">HGG74_06985</name>
</gene>
<dbReference type="PANTHER" id="PTHR10091:SF0">
    <property type="entry name" value="GALACTOSE MUTAROTASE"/>
    <property type="match status" value="1"/>
</dbReference>
<dbReference type="GO" id="GO:0030246">
    <property type="term" value="F:carbohydrate binding"/>
    <property type="evidence" value="ECO:0007669"/>
    <property type="project" value="InterPro"/>
</dbReference>
<accession>A0A7X6K631</accession>
<dbReference type="Gene3D" id="2.70.98.10">
    <property type="match status" value="1"/>
</dbReference>
<dbReference type="Proteomes" id="UP000544090">
    <property type="component" value="Unassembled WGS sequence"/>
</dbReference>
<evidence type="ECO:0000313" key="3">
    <source>
        <dbReference type="Proteomes" id="UP000544090"/>
    </source>
</evidence>
<dbReference type="GO" id="GO:0006006">
    <property type="term" value="P:glucose metabolic process"/>
    <property type="evidence" value="ECO:0007669"/>
    <property type="project" value="TreeGrafter"/>
</dbReference>
<reference evidence="2 3" key="1">
    <citation type="submission" date="2020-04" db="EMBL/GenBank/DDBJ databases">
        <title>Arthrobacter sp. nov.</title>
        <authorList>
            <person name="Liu S."/>
        </authorList>
    </citation>
    <scope>NUCLEOTIDE SEQUENCE [LARGE SCALE GENOMIC DNA]</scope>
    <source>
        <strain evidence="2 3">E918</strain>
    </source>
</reference>
<evidence type="ECO:0000313" key="2">
    <source>
        <dbReference type="EMBL" id="NKX54293.1"/>
    </source>
</evidence>
<protein>
    <submittedName>
        <fullName evidence="2">Aldose 1-epimerase family protein</fullName>
    </submittedName>
</protein>
<proteinExistence type="predicted"/>
<comment type="caution">
    <text evidence="2">The sequence shown here is derived from an EMBL/GenBank/DDBJ whole genome shotgun (WGS) entry which is preliminary data.</text>
</comment>
<dbReference type="InterPro" id="IPR014718">
    <property type="entry name" value="GH-type_carb-bd"/>
</dbReference>
<dbReference type="CDD" id="cd09022">
    <property type="entry name" value="Aldose_epim_Ec_YihR"/>
    <property type="match status" value="1"/>
</dbReference>
<dbReference type="PANTHER" id="PTHR10091">
    <property type="entry name" value="ALDOSE-1-EPIMERASE"/>
    <property type="match status" value="1"/>
</dbReference>
<feature type="region of interest" description="Disordered" evidence="1">
    <location>
        <begin position="1"/>
        <end position="27"/>
    </location>
</feature>
<dbReference type="GO" id="GO:0033499">
    <property type="term" value="P:galactose catabolic process via UDP-galactose, Leloir pathway"/>
    <property type="evidence" value="ECO:0007669"/>
    <property type="project" value="TreeGrafter"/>
</dbReference>
<sequence>MADPQAATGPASAQQDGGEGQVFPSGRQYGIRHGDQLAVITEVGGALREYRHGDRPLIDGYGAGEICTGGRGQPLIPWPNRIGRGSYTWAGRQLQLDLSEPDKGGAIHGLTRWANWRADSHAEDRVSFSYTLHACQGWEWVLDCRLDYLLDDGGLSVRTTATNRSPTACPYGTGAHPYLSTGAAAIDADLAQVPGDTYLPVDEAGLPLGRKPVEGTPYDLRSLQELGARQIDVAYTDLSRDPDGRARVRLIRPDRSAGVELWADEGYRYLEIFTGDTLPQPERRRTGLGVEPMTCAPDAFNSGEGLVSLEPGQTHSASWGINPFPAL</sequence>
<evidence type="ECO:0000256" key="1">
    <source>
        <dbReference type="SAM" id="MobiDB-lite"/>
    </source>
</evidence>
<dbReference type="SUPFAM" id="SSF74650">
    <property type="entry name" value="Galactose mutarotase-like"/>
    <property type="match status" value="1"/>
</dbReference>
<organism evidence="2 3">
    <name type="scientific">Arthrobacter mobilis</name>
    <dbReference type="NCBI Taxonomy" id="2724944"/>
    <lineage>
        <taxon>Bacteria</taxon>
        <taxon>Bacillati</taxon>
        <taxon>Actinomycetota</taxon>
        <taxon>Actinomycetes</taxon>
        <taxon>Micrococcales</taxon>
        <taxon>Micrococcaceae</taxon>
        <taxon>Arthrobacter</taxon>
    </lineage>
</organism>
<name>A0A7X6K631_9MICC</name>
<dbReference type="InterPro" id="IPR008183">
    <property type="entry name" value="Aldose_1/G6P_1-epimerase"/>
</dbReference>
<dbReference type="Pfam" id="PF01263">
    <property type="entry name" value="Aldose_epim"/>
    <property type="match status" value="1"/>
</dbReference>